<keyword evidence="3" id="KW-0378">Hydrolase</keyword>
<dbReference type="AlphaFoldDB" id="B0T438"/>
<evidence type="ECO:0000313" key="3">
    <source>
        <dbReference type="EMBL" id="ABZ73922.1"/>
    </source>
</evidence>
<dbReference type="PRINTS" id="PR00313">
    <property type="entry name" value="CABNDNGRPT"/>
</dbReference>
<evidence type="ECO:0000256" key="1">
    <source>
        <dbReference type="ARBA" id="ARBA00006865"/>
    </source>
</evidence>
<name>B0T438_CAUSK</name>
<dbReference type="KEGG" id="cak:Caul_4802"/>
<dbReference type="PROSITE" id="PS51762">
    <property type="entry name" value="GH16_2"/>
    <property type="match status" value="1"/>
</dbReference>
<gene>
    <name evidence="3" type="ordered locus">Caul_4802</name>
</gene>
<dbReference type="GO" id="GO:0005975">
    <property type="term" value="P:carbohydrate metabolic process"/>
    <property type="evidence" value="ECO:0007669"/>
    <property type="project" value="InterPro"/>
</dbReference>
<organism evidence="3">
    <name type="scientific">Caulobacter sp. (strain K31)</name>
    <dbReference type="NCBI Taxonomy" id="366602"/>
    <lineage>
        <taxon>Bacteria</taxon>
        <taxon>Pseudomonadati</taxon>
        <taxon>Pseudomonadota</taxon>
        <taxon>Alphaproteobacteria</taxon>
        <taxon>Caulobacterales</taxon>
        <taxon>Caulobacteraceae</taxon>
        <taxon>Caulobacter</taxon>
    </lineage>
</organism>
<dbReference type="eggNOG" id="COG2273">
    <property type="taxonomic scope" value="Bacteria"/>
</dbReference>
<dbReference type="InterPro" id="IPR000757">
    <property type="entry name" value="Beta-glucanase-like"/>
</dbReference>
<dbReference type="GO" id="GO:0005509">
    <property type="term" value="F:calcium ion binding"/>
    <property type="evidence" value="ECO:0007669"/>
    <property type="project" value="InterPro"/>
</dbReference>
<dbReference type="PANTHER" id="PTHR10963:SF55">
    <property type="entry name" value="GLYCOSIDE HYDROLASE FAMILY 16 PROTEIN"/>
    <property type="match status" value="1"/>
</dbReference>
<dbReference type="STRING" id="366602.Caul_4802"/>
<dbReference type="Gene3D" id="2.60.120.200">
    <property type="match status" value="1"/>
</dbReference>
<proteinExistence type="inferred from homology"/>
<dbReference type="InterPro" id="IPR050546">
    <property type="entry name" value="Glycosyl_Hydrlase_16"/>
</dbReference>
<dbReference type="InterPro" id="IPR001343">
    <property type="entry name" value="Hemolysn_Ca-bd"/>
</dbReference>
<protein>
    <submittedName>
        <fullName evidence="3">Glycoside hydrolase family 16</fullName>
    </submittedName>
</protein>
<dbReference type="GO" id="GO:0004553">
    <property type="term" value="F:hydrolase activity, hydrolyzing O-glycosyl compounds"/>
    <property type="evidence" value="ECO:0007669"/>
    <property type="project" value="InterPro"/>
</dbReference>
<dbReference type="Pfam" id="PF00353">
    <property type="entry name" value="HemolysinCabind"/>
    <property type="match status" value="7"/>
</dbReference>
<reference evidence="3" key="1">
    <citation type="submission" date="2008-01" db="EMBL/GenBank/DDBJ databases">
        <title>Complete sequence of chromosome of Caulobacter sp. K31.</title>
        <authorList>
            <consortium name="US DOE Joint Genome Institute"/>
            <person name="Copeland A."/>
            <person name="Lucas S."/>
            <person name="Lapidus A."/>
            <person name="Barry K."/>
            <person name="Glavina del Rio T."/>
            <person name="Dalin E."/>
            <person name="Tice H."/>
            <person name="Pitluck S."/>
            <person name="Bruce D."/>
            <person name="Goodwin L."/>
            <person name="Thompson L.S."/>
            <person name="Brettin T."/>
            <person name="Detter J.C."/>
            <person name="Han C."/>
            <person name="Schmutz J."/>
            <person name="Larimer F."/>
            <person name="Land M."/>
            <person name="Hauser L."/>
            <person name="Kyrpides N."/>
            <person name="Kim E."/>
            <person name="Stephens C."/>
            <person name="Richardson P."/>
        </authorList>
    </citation>
    <scope>NUCLEOTIDE SEQUENCE [LARGE SCALE GENOMIC DNA]</scope>
    <source>
        <strain evidence="3">K31</strain>
    </source>
</reference>
<dbReference type="InterPro" id="IPR018511">
    <property type="entry name" value="Hemolysin-typ_Ca-bd_CS"/>
</dbReference>
<dbReference type="InterPro" id="IPR011049">
    <property type="entry name" value="Serralysin-like_metalloprot_C"/>
</dbReference>
<dbReference type="Pfam" id="PF00722">
    <property type="entry name" value="Glyco_hydro_16"/>
    <property type="match status" value="1"/>
</dbReference>
<dbReference type="SUPFAM" id="SSF51120">
    <property type="entry name" value="beta-Roll"/>
    <property type="match status" value="4"/>
</dbReference>
<dbReference type="HOGENOM" id="CLU_361644_0_0_5"/>
<feature type="domain" description="GH16" evidence="2">
    <location>
        <begin position="204"/>
        <end position="470"/>
    </location>
</feature>
<dbReference type="CDD" id="cd08023">
    <property type="entry name" value="GH16_laminarinase_like"/>
    <property type="match status" value="1"/>
</dbReference>
<sequence>MTSNIYMNGLGSVLAVSGATKNAILGTRIAETFIGTDKNDAIRGGGGGDTLKGGLGDDTYFVYGFDDKIVENAGEGIDTVKSTALHYNLGANVENLILEGNARFGLGNDLDNFISAGAGSQTLNGGKGNDVLTGGADADIFVVVKGNGSDTVNDFQVGVDRIQLSQYGLTSFDMVKSAMTQKGADVVIKLSDTESLTLRDHTASDFTAKDFQVSLDLSHMHMTFADEFDGLSLYNSKTGTGTWRTEFGYGGEGSLASRNGNAALYMDSNYGGTGKTSLGVDPFKLHDGVLDIIAAPAASNIQPLIYDKAYTSGILTTKYSFAQQYGYFEIKAKVPAGEGFFPAFWLLPADGTWPSEIDIFENLGKDPSTLYLTSHTKETGKNTQQQNVVDVQGASDSFHTYGLLWDADYLVWYIDGTEVARVPTSDDMHKPMYMIIDLAVGGAWAGNPTAATGTGALSVDYVHAYQLNDAPAQTPVPTPPPAETPAPEPVPTPIFVDASTVKAWSNYAVGAGIKVLTLMGTDDVNGVGNLLDNKITGNAGSNRLEGGDGNDTLDGAGGVKDVLIGGAGDDIYIVRTGKETLQEAASQGADVVQSAVSWTLGANFENLTLTGSGAINGFGNDLDNSLIGNATANRLEGGAGNDMLDGRGGGDTLVGGLGNDTYVVRDARDVLVEQANQGTDGVQSAVSWTLGANFENLALIGTASINATGNELDNRIMGNAGDNRIDGGAGNDLMIGGAGNDTYVIDSIRDLVTEKVGEGYDTVESKVTWTLGANVEKLVLIGTAAIDGAGNADSNTLIGNSAANRLDGGAGNDRIDGGAGADQLWGGAGNDTFVYTSTHFGKDVIKDFGTGFDVLEFSQAPYGDYASVMSHTQQVGVDVVITLASDSVIVLQNTKLAMMTADHFTFI</sequence>
<dbReference type="InterPro" id="IPR013320">
    <property type="entry name" value="ConA-like_dom_sf"/>
</dbReference>
<dbReference type="PANTHER" id="PTHR10963">
    <property type="entry name" value="GLYCOSYL HYDROLASE-RELATED"/>
    <property type="match status" value="1"/>
</dbReference>
<dbReference type="Gene3D" id="2.150.10.10">
    <property type="entry name" value="Serralysin-like metalloprotease, C-terminal"/>
    <property type="match status" value="6"/>
</dbReference>
<dbReference type="SUPFAM" id="SSF49899">
    <property type="entry name" value="Concanavalin A-like lectins/glucanases"/>
    <property type="match status" value="1"/>
</dbReference>
<accession>B0T438</accession>
<dbReference type="CAZy" id="GH16">
    <property type="family name" value="Glycoside Hydrolase Family 16"/>
</dbReference>
<dbReference type="PROSITE" id="PS00330">
    <property type="entry name" value="HEMOLYSIN_CALCIUM"/>
    <property type="match status" value="2"/>
</dbReference>
<evidence type="ECO:0000259" key="2">
    <source>
        <dbReference type="PROSITE" id="PS51762"/>
    </source>
</evidence>
<dbReference type="eggNOG" id="COG2931">
    <property type="taxonomic scope" value="Bacteria"/>
</dbReference>
<comment type="similarity">
    <text evidence="1">Belongs to the glycosyl hydrolase 16 family.</text>
</comment>
<dbReference type="EMBL" id="CP000927">
    <property type="protein sequence ID" value="ABZ73922.1"/>
    <property type="molecule type" value="Genomic_DNA"/>
</dbReference>